<name>A0A9N9KNB6_9HELO</name>
<reference evidence="3" key="1">
    <citation type="submission" date="2021-07" db="EMBL/GenBank/DDBJ databases">
        <authorList>
            <person name="Durling M."/>
        </authorList>
    </citation>
    <scope>NUCLEOTIDE SEQUENCE</scope>
</reference>
<comment type="caution">
    <text evidence="3">The sequence shown here is derived from an EMBL/GenBank/DDBJ whole genome shotgun (WGS) entry which is preliminary data.</text>
</comment>
<dbReference type="AlphaFoldDB" id="A0A9N9KNB6"/>
<accession>A0A9N9KNB6</accession>
<dbReference type="InterPro" id="IPR000073">
    <property type="entry name" value="AB_hydrolase_1"/>
</dbReference>
<dbReference type="Proteomes" id="UP000696280">
    <property type="component" value="Unassembled WGS sequence"/>
</dbReference>
<gene>
    <name evidence="3" type="ORF">HYFRA_00004762</name>
</gene>
<organism evidence="3 4">
    <name type="scientific">Hymenoscyphus fraxineus</name>
    <dbReference type="NCBI Taxonomy" id="746836"/>
    <lineage>
        <taxon>Eukaryota</taxon>
        <taxon>Fungi</taxon>
        <taxon>Dikarya</taxon>
        <taxon>Ascomycota</taxon>
        <taxon>Pezizomycotina</taxon>
        <taxon>Leotiomycetes</taxon>
        <taxon>Helotiales</taxon>
        <taxon>Helotiaceae</taxon>
        <taxon>Hymenoscyphus</taxon>
    </lineage>
</organism>
<dbReference type="Pfam" id="PF00561">
    <property type="entry name" value="Abhydrolase_1"/>
    <property type="match status" value="1"/>
</dbReference>
<evidence type="ECO:0000313" key="4">
    <source>
        <dbReference type="Proteomes" id="UP000696280"/>
    </source>
</evidence>
<protein>
    <recommendedName>
        <fullName evidence="2">AB hydrolase-1 domain-containing protein</fullName>
    </recommendedName>
</protein>
<keyword evidence="4" id="KW-1185">Reference proteome</keyword>
<evidence type="ECO:0000256" key="1">
    <source>
        <dbReference type="SAM" id="MobiDB-lite"/>
    </source>
</evidence>
<evidence type="ECO:0000313" key="3">
    <source>
        <dbReference type="EMBL" id="CAG8949140.1"/>
    </source>
</evidence>
<dbReference type="OrthoDB" id="408373at2759"/>
<evidence type="ECO:0000259" key="2">
    <source>
        <dbReference type="Pfam" id="PF00561"/>
    </source>
</evidence>
<dbReference type="PANTHER" id="PTHR43433">
    <property type="entry name" value="HYDROLASE, ALPHA/BETA FOLD FAMILY PROTEIN"/>
    <property type="match status" value="1"/>
</dbReference>
<dbReference type="InterPro" id="IPR029058">
    <property type="entry name" value="AB_hydrolase_fold"/>
</dbReference>
<sequence>MSIIHNPVLPHPLQSNGETSIPAPPASEFDALFGGVLPKRQTITTYWGTTTYYLLEPSHPSPDPHATPRKAILIHGVGTPAIGLLPLATLLAASSTPTTVLIYDNWGHGLSSTPLTTHVTGLFHTQILALLTHLRWEKAHFLGYSLGGMISASFAQFHPELVESLVLVAPAGLLRKSELSPWMRFLNWGGWGWGWEGVSARGIYGWLGPGPVDVDWEGKFKTKGLQAIPRERVQIWEKEVHRGHVASLVSSYRYCGIFDGHESYVALVRNGVPVLVLLGESDPIFEVGYVKKELEALGWEGRVEVLEGVGHGVVGEKTTEVEGFMLKFWESLGEE</sequence>
<feature type="domain" description="AB hydrolase-1" evidence="2">
    <location>
        <begin position="97"/>
        <end position="316"/>
    </location>
</feature>
<feature type="region of interest" description="Disordered" evidence="1">
    <location>
        <begin position="1"/>
        <end position="21"/>
    </location>
</feature>
<dbReference type="Gene3D" id="3.40.50.1820">
    <property type="entry name" value="alpha/beta hydrolase"/>
    <property type="match status" value="1"/>
</dbReference>
<dbReference type="PANTHER" id="PTHR43433:SF5">
    <property type="entry name" value="AB HYDROLASE-1 DOMAIN-CONTAINING PROTEIN"/>
    <property type="match status" value="1"/>
</dbReference>
<dbReference type="EMBL" id="CAJVRL010000002">
    <property type="protein sequence ID" value="CAG8949140.1"/>
    <property type="molecule type" value="Genomic_DNA"/>
</dbReference>
<dbReference type="SUPFAM" id="SSF53474">
    <property type="entry name" value="alpha/beta-Hydrolases"/>
    <property type="match status" value="1"/>
</dbReference>
<proteinExistence type="predicted"/>
<dbReference type="InterPro" id="IPR050471">
    <property type="entry name" value="AB_hydrolase"/>
</dbReference>